<dbReference type="SUPFAM" id="SSF51735">
    <property type="entry name" value="NAD(P)-binding Rossmann-fold domains"/>
    <property type="match status" value="1"/>
</dbReference>
<name>A0A511QP21_9VIBR</name>
<dbReference type="PANTHER" id="PTHR43162">
    <property type="match status" value="1"/>
</dbReference>
<evidence type="ECO:0000313" key="2">
    <source>
        <dbReference type="EMBL" id="GEM79075.1"/>
    </source>
</evidence>
<dbReference type="RefSeq" id="WP_208639135.1">
    <property type="nucleotide sequence ID" value="NZ_BJXK01000004.1"/>
</dbReference>
<proteinExistence type="predicted"/>
<organism evidence="2 3">
    <name type="scientific">Vibrio superstes NBRC 103154</name>
    <dbReference type="NCBI Taxonomy" id="1219062"/>
    <lineage>
        <taxon>Bacteria</taxon>
        <taxon>Pseudomonadati</taxon>
        <taxon>Pseudomonadota</taxon>
        <taxon>Gammaproteobacteria</taxon>
        <taxon>Vibrionales</taxon>
        <taxon>Vibrionaceae</taxon>
        <taxon>Vibrio</taxon>
    </lineage>
</organism>
<keyword evidence="3" id="KW-1185">Reference proteome</keyword>
<feature type="domain" description="NmrA-like" evidence="1">
    <location>
        <begin position="8"/>
        <end position="288"/>
    </location>
</feature>
<dbReference type="Proteomes" id="UP000321113">
    <property type="component" value="Unassembled WGS sequence"/>
</dbReference>
<dbReference type="InterPro" id="IPR051604">
    <property type="entry name" value="Ergot_Alk_Oxidoreductase"/>
</dbReference>
<dbReference type="Pfam" id="PF05368">
    <property type="entry name" value="NmrA"/>
    <property type="match status" value="1"/>
</dbReference>
<dbReference type="AlphaFoldDB" id="A0A511QP21"/>
<dbReference type="Gene3D" id="3.40.50.720">
    <property type="entry name" value="NAD(P)-binding Rossmann-like Domain"/>
    <property type="match status" value="1"/>
</dbReference>
<dbReference type="InterPro" id="IPR008030">
    <property type="entry name" value="NmrA-like"/>
</dbReference>
<comment type="caution">
    <text evidence="2">The sequence shown here is derived from an EMBL/GenBank/DDBJ whole genome shotgun (WGS) entry which is preliminary data.</text>
</comment>
<evidence type="ECO:0000313" key="3">
    <source>
        <dbReference type="Proteomes" id="UP000321113"/>
    </source>
</evidence>
<protein>
    <submittedName>
        <fullName evidence="2">Nucleotide-diphosphate-sugar epimerase</fullName>
    </submittedName>
</protein>
<sequence length="297" mass="32324">MNKNTMNKETILVIGAAGNNGTATIQSLEEKSLSNTVVRAAVRTDVQAKALKAQFPNIETVLIDLEKAETLTGAMQGVDKVFMIPGNVENREEHAKNAIDAAVAAGSIKQFVFYSVVGAEYEAILFARQFRAGEKYLEQSGLNYTHLRTIFFQDNFFGWADGIKQGGLYVGLREGRFAPLNIADIGEMAANILTTSGHDNKAYNVTGPELLGGEDMAKVFAEVTGKKVAYVSPTEEQTLESLLSTGWPEWQSHGMIELFEVFASNQAAVVSPDGEQLLGRPMTTLEEFVSANKQAFV</sequence>
<reference evidence="2 3" key="1">
    <citation type="submission" date="2019-07" db="EMBL/GenBank/DDBJ databases">
        <title>Whole genome shotgun sequence of Vibrio superstes NBRC 103154.</title>
        <authorList>
            <person name="Hosoyama A."/>
            <person name="Uohara A."/>
            <person name="Ohji S."/>
            <person name="Ichikawa N."/>
        </authorList>
    </citation>
    <scope>NUCLEOTIDE SEQUENCE [LARGE SCALE GENOMIC DNA]</scope>
    <source>
        <strain evidence="2 3">NBRC 103154</strain>
    </source>
</reference>
<dbReference type="CDD" id="cd05269">
    <property type="entry name" value="TMR_SDR_a"/>
    <property type="match status" value="1"/>
</dbReference>
<evidence type="ECO:0000259" key="1">
    <source>
        <dbReference type="Pfam" id="PF05368"/>
    </source>
</evidence>
<dbReference type="Gene3D" id="3.90.25.10">
    <property type="entry name" value="UDP-galactose 4-epimerase, domain 1"/>
    <property type="match status" value="1"/>
</dbReference>
<gene>
    <name evidence="2" type="ORF">VSU01S_13200</name>
</gene>
<dbReference type="InterPro" id="IPR036291">
    <property type="entry name" value="NAD(P)-bd_dom_sf"/>
</dbReference>
<dbReference type="PANTHER" id="PTHR43162:SF1">
    <property type="entry name" value="PRESTALK A DIFFERENTIATION PROTEIN A"/>
    <property type="match status" value="1"/>
</dbReference>
<dbReference type="EMBL" id="BJXK01000004">
    <property type="protein sequence ID" value="GEM79075.1"/>
    <property type="molecule type" value="Genomic_DNA"/>
</dbReference>
<accession>A0A511QP21</accession>